<evidence type="ECO:0000313" key="5">
    <source>
        <dbReference type="Proteomes" id="UP001059985"/>
    </source>
</evidence>
<dbReference type="InterPro" id="IPR043129">
    <property type="entry name" value="ATPase_NBD"/>
</dbReference>
<proteinExistence type="predicted"/>
<dbReference type="RefSeq" id="WP_246575369.1">
    <property type="nucleotide sequence ID" value="NZ_CP054597.1"/>
</dbReference>
<evidence type="ECO:0000313" key="2">
    <source>
        <dbReference type="EMBL" id="UTO55309.1"/>
    </source>
</evidence>
<dbReference type="NCBIfam" id="TIGR03725">
    <property type="entry name" value="T6A_YeaZ"/>
    <property type="match status" value="1"/>
</dbReference>
<dbReference type="EC" id="2.3.1.234" evidence="2"/>
<gene>
    <name evidence="2" type="primary">tsaB</name>
    <name evidence="3" type="ORF">LUA81_03910</name>
    <name evidence="2" type="ORF">LUA82_03945</name>
</gene>
<sequence length="194" mass="21565">MSIDTSRSICSVAILDEKNNIFYKENSLHNQHTKDLFSLIHSIFEESKNNYNSITDIAVVVGPGSFTGIRAGIAAAQGIQLTTNITVHGISTLEMQAYSIHKFIKNTDKPIKAIISTHHTIYTQIFTSNILPLTNISIVSNSDTHENSHITYKNIPEITINAKTAAMTLVHKINNKLPSLSLIPIYENTNFKKI</sequence>
<feature type="domain" description="Gcp-like" evidence="1">
    <location>
        <begin position="29"/>
        <end position="120"/>
    </location>
</feature>
<keyword evidence="2" id="KW-0808">Transferase</keyword>
<dbReference type="Gene3D" id="3.30.420.40">
    <property type="match status" value="1"/>
</dbReference>
<dbReference type="EMBL" id="CP089286">
    <property type="protein sequence ID" value="UTO55309.1"/>
    <property type="molecule type" value="Genomic_DNA"/>
</dbReference>
<organism evidence="2 4">
    <name type="scientific">Neoehrlichia mikurensis</name>
    <dbReference type="NCBI Taxonomy" id="89586"/>
    <lineage>
        <taxon>Bacteria</taxon>
        <taxon>Pseudomonadati</taxon>
        <taxon>Pseudomonadota</taxon>
        <taxon>Alphaproteobacteria</taxon>
        <taxon>Rickettsiales</taxon>
        <taxon>Anaplasmataceae</taxon>
        <taxon>Candidatus Neoehrlichia</taxon>
    </lineage>
</organism>
<evidence type="ECO:0000259" key="1">
    <source>
        <dbReference type="Pfam" id="PF00814"/>
    </source>
</evidence>
<dbReference type="SUPFAM" id="SSF53067">
    <property type="entry name" value="Actin-like ATPase domain"/>
    <property type="match status" value="1"/>
</dbReference>
<evidence type="ECO:0000313" key="4">
    <source>
        <dbReference type="Proteomes" id="UP001059822"/>
    </source>
</evidence>
<dbReference type="Pfam" id="PF00814">
    <property type="entry name" value="TsaD"/>
    <property type="match status" value="1"/>
</dbReference>
<dbReference type="Proteomes" id="UP001059985">
    <property type="component" value="Chromosome"/>
</dbReference>
<dbReference type="GO" id="GO:0061711">
    <property type="term" value="F:tRNA N(6)-L-threonylcarbamoyladenine synthase activity"/>
    <property type="evidence" value="ECO:0007669"/>
    <property type="project" value="UniProtKB-EC"/>
</dbReference>
<dbReference type="AlphaFoldDB" id="A0A9Q9F3C9"/>
<dbReference type="InterPro" id="IPR022496">
    <property type="entry name" value="T6A_TsaB"/>
</dbReference>
<dbReference type="GO" id="GO:0002949">
    <property type="term" value="P:tRNA threonylcarbamoyladenosine modification"/>
    <property type="evidence" value="ECO:0007669"/>
    <property type="project" value="InterPro"/>
</dbReference>
<keyword evidence="5" id="KW-1185">Reference proteome</keyword>
<keyword evidence="2" id="KW-0012">Acyltransferase</keyword>
<dbReference type="InterPro" id="IPR000905">
    <property type="entry name" value="Gcp-like_dom"/>
</dbReference>
<reference evidence="2" key="1">
    <citation type="journal article" date="2022" name="Microorganisms">
        <title>Assembly and Comparison of Ca. Neoehrlichia mikurensis Genomes.</title>
        <authorList>
            <person name="Azagi T."/>
            <person name="Dirks R.P."/>
            <person name="Yebra-Pimentel E.S."/>
            <person name="Schaap P.J."/>
            <person name="Koehorst J.J."/>
            <person name="Esser H.J."/>
            <person name="Sprong H."/>
        </authorList>
    </citation>
    <scope>NUCLEOTIDE SEQUENCE</scope>
    <source>
        <strain evidence="3">18-2804</strain>
        <strain evidence="2">18-2837</strain>
    </source>
</reference>
<protein>
    <submittedName>
        <fullName evidence="2">tRNA (Adenosine(37)-N6)-threonylcarbamoyltransferase complex dimerization subunit type 1 TsaB</fullName>
        <ecNumber evidence="2">2.3.1.234</ecNumber>
    </submittedName>
</protein>
<accession>A0A9Q9F3C9</accession>
<evidence type="ECO:0000313" key="3">
    <source>
        <dbReference type="EMBL" id="UTO56229.1"/>
    </source>
</evidence>
<dbReference type="EMBL" id="CP089285">
    <property type="protein sequence ID" value="UTO56229.1"/>
    <property type="molecule type" value="Genomic_DNA"/>
</dbReference>
<name>A0A9Q9F3C9_9RICK</name>
<dbReference type="Proteomes" id="UP001059822">
    <property type="component" value="Chromosome"/>
</dbReference>